<dbReference type="SUPFAM" id="SSF53474">
    <property type="entry name" value="alpha/beta-Hydrolases"/>
    <property type="match status" value="1"/>
</dbReference>
<comment type="caution">
    <text evidence="6">The sequence shown here is derived from an EMBL/GenBank/DDBJ whole genome shotgun (WGS) entry which is preliminary data.</text>
</comment>
<name>A0AAV5UNS2_9BILA</name>
<keyword evidence="3 4" id="KW-0378">Hydrolase</keyword>
<dbReference type="AlphaFoldDB" id="A0AAV5UNS2"/>
<dbReference type="GO" id="GO:0052689">
    <property type="term" value="F:carboxylic ester hydrolase activity"/>
    <property type="evidence" value="ECO:0007669"/>
    <property type="project" value="UniProtKB-KW"/>
</dbReference>
<dbReference type="Proteomes" id="UP001432027">
    <property type="component" value="Unassembled WGS sequence"/>
</dbReference>
<dbReference type="Pfam" id="PF00135">
    <property type="entry name" value="COesterase"/>
    <property type="match status" value="1"/>
</dbReference>
<dbReference type="InterPro" id="IPR002018">
    <property type="entry name" value="CarbesteraseB"/>
</dbReference>
<evidence type="ECO:0000259" key="5">
    <source>
        <dbReference type="Pfam" id="PF00135"/>
    </source>
</evidence>
<sequence length="541" mass="60130">FTSETFRAMPLFSFNKSGSSRSAPSTPVITTRDGKIQGKRLVDEPSYKADAFLGVPFAQPPMGDLRFRKPIAPHKWADTRECFEHPKKCVQVPFELLSQNDKEWPASEDCLYLNLFCPGDYTLKDNKYPVMVFIHGGGFACGSVKAYGEQGICEGLVRQGVVVVTIQYRLGILGFFSTGDELCPGNLGLWDQVEALKWIQENIEHFGGDKDNVTILGQSAGGASVDLLSLSPHTKGLFHRVIPMAGNAQAPWSHKKSTVAYCKNYAETKLGIKADSNQELLAQLRRMPADRLAVELIMDMAVNEVNLGFCPVIDGDLLPKSVEELRKTAPTLPVMAGVTALECGLFIPDKDITEDNIKKTAEAMLPESAIKESCDALVTMYREVALRKQPKNELWRALVEISGDRMFNVSTMETLKKCNQKGATTYFYVFDYYNPKCLGAFSQVAPCPDANHCSELAFVFNCGVAAPFAFCDHDKQVAEMTMKAFANFAKRGNPNDEGEKTWQPCDAAHPGRHMLLDLKPKMMEQFEAGRCARWLDLQKRD</sequence>
<comment type="similarity">
    <text evidence="1 4">Belongs to the type-B carboxylesterase/lipase family.</text>
</comment>
<evidence type="ECO:0000256" key="3">
    <source>
        <dbReference type="ARBA" id="ARBA00022801"/>
    </source>
</evidence>
<evidence type="ECO:0000313" key="7">
    <source>
        <dbReference type="Proteomes" id="UP001432027"/>
    </source>
</evidence>
<dbReference type="PANTHER" id="PTHR44590">
    <property type="entry name" value="CARBOXYLIC ESTER HYDROLASE-RELATED"/>
    <property type="match status" value="1"/>
</dbReference>
<dbReference type="PROSITE" id="PS00941">
    <property type="entry name" value="CARBOXYLESTERASE_B_2"/>
    <property type="match status" value="1"/>
</dbReference>
<keyword evidence="2" id="KW-0719">Serine esterase</keyword>
<accession>A0AAV5UNS2</accession>
<evidence type="ECO:0000256" key="2">
    <source>
        <dbReference type="ARBA" id="ARBA00022487"/>
    </source>
</evidence>
<dbReference type="InterPro" id="IPR019819">
    <property type="entry name" value="Carboxylesterase_B_CS"/>
</dbReference>
<evidence type="ECO:0000256" key="4">
    <source>
        <dbReference type="RuleBase" id="RU361235"/>
    </source>
</evidence>
<feature type="non-terminal residue" evidence="6">
    <location>
        <position position="1"/>
    </location>
</feature>
<dbReference type="PANTHER" id="PTHR44590:SF3">
    <property type="entry name" value="CARBOXYLESTERASE TYPE B DOMAIN-CONTAINING PROTEIN"/>
    <property type="match status" value="1"/>
</dbReference>
<gene>
    <name evidence="6" type="ORF">PENTCL1PPCAC_29794</name>
</gene>
<dbReference type="EMBL" id="BTSX01000006">
    <property type="protein sequence ID" value="GMT07620.1"/>
    <property type="molecule type" value="Genomic_DNA"/>
</dbReference>
<dbReference type="Gene3D" id="3.40.50.1820">
    <property type="entry name" value="alpha/beta hydrolase"/>
    <property type="match status" value="1"/>
</dbReference>
<dbReference type="EC" id="3.1.1.-" evidence="4"/>
<protein>
    <recommendedName>
        <fullName evidence="4">Carboxylic ester hydrolase</fullName>
        <ecNumber evidence="4">3.1.1.-</ecNumber>
    </recommendedName>
</protein>
<dbReference type="InterPro" id="IPR019826">
    <property type="entry name" value="Carboxylesterase_B_AS"/>
</dbReference>
<organism evidence="6 7">
    <name type="scientific">Pristionchus entomophagus</name>
    <dbReference type="NCBI Taxonomy" id="358040"/>
    <lineage>
        <taxon>Eukaryota</taxon>
        <taxon>Metazoa</taxon>
        <taxon>Ecdysozoa</taxon>
        <taxon>Nematoda</taxon>
        <taxon>Chromadorea</taxon>
        <taxon>Rhabditida</taxon>
        <taxon>Rhabditina</taxon>
        <taxon>Diplogasteromorpha</taxon>
        <taxon>Diplogasteroidea</taxon>
        <taxon>Neodiplogasteridae</taxon>
        <taxon>Pristionchus</taxon>
    </lineage>
</organism>
<dbReference type="InterPro" id="IPR029058">
    <property type="entry name" value="AB_hydrolase_fold"/>
</dbReference>
<evidence type="ECO:0000313" key="6">
    <source>
        <dbReference type="EMBL" id="GMT07620.1"/>
    </source>
</evidence>
<dbReference type="PROSITE" id="PS00122">
    <property type="entry name" value="CARBOXYLESTERASE_B_1"/>
    <property type="match status" value="1"/>
</dbReference>
<reference evidence="6" key="1">
    <citation type="submission" date="2023-10" db="EMBL/GenBank/DDBJ databases">
        <title>Genome assembly of Pristionchus species.</title>
        <authorList>
            <person name="Yoshida K."/>
            <person name="Sommer R.J."/>
        </authorList>
    </citation>
    <scope>NUCLEOTIDE SEQUENCE</scope>
    <source>
        <strain evidence="6">RS0144</strain>
    </source>
</reference>
<evidence type="ECO:0000256" key="1">
    <source>
        <dbReference type="ARBA" id="ARBA00005964"/>
    </source>
</evidence>
<keyword evidence="7" id="KW-1185">Reference proteome</keyword>
<proteinExistence type="inferred from homology"/>
<feature type="domain" description="Carboxylesterase type B" evidence="5">
    <location>
        <begin position="26"/>
        <end position="534"/>
    </location>
</feature>